<evidence type="ECO:0000313" key="7">
    <source>
        <dbReference type="WBParaSite" id="SRDH1_25480.1"/>
    </source>
</evidence>
<feature type="compositionally biased region" description="Polar residues" evidence="5">
    <location>
        <begin position="537"/>
        <end position="548"/>
    </location>
</feature>
<sequence>MNLSERGYHHYNPSSSSSSSSEVALNLQISNSSLSLNKNQTKRDQFSINELIQCPKHRTSELGCFKNQITISRINQESNNKTSLMNSHHATKLSTIMNSSNQFIKDSNINIIEKTENFWSSPEMEVLKHRLQEHLNRIKNTTLNTSLLNYHSKTELIKLPVTDKSVTTTFEGQKQLANKKFIVNSNQSNAKDPYNYLDLKGCIKSEFSAFHLVHSRQIPSGYIDANPMNSTSTHTKHLNTEMYNDKFTDLSNSFQQLKTNIFYTYSTKSPVSQSDIIYSKHNITNEIAPNSFLQSLDTHDSHYSGQLYNQLKRTEFNSTTEHLDKMKSNINSPNIPKVTVPGIEESKKCQLKPSTIFSSFKTTIMTTITTTNSTTTTTTTTSSALNQEQRQRRSNFNKKCQKCPCFNCQLARNIKSIDRVNSNNKDTFNSFNVETLNLDNRKLIHKAVHLCNLCGKTYSKTSHLKAHLRWHNDERPFQCIYELCNKAFTRSDELQRHIRTHTGEKRFTCSICNKRFMRSDHLSKHRKTHEVLRSNLLPKNQQTDDTVN</sequence>
<dbReference type="GO" id="GO:0000978">
    <property type="term" value="F:RNA polymerase II cis-regulatory region sequence-specific DNA binding"/>
    <property type="evidence" value="ECO:0007669"/>
    <property type="project" value="TreeGrafter"/>
</dbReference>
<dbReference type="FunFam" id="3.30.160.60:FF:000624">
    <property type="entry name" value="zinc finger protein 697"/>
    <property type="match status" value="1"/>
</dbReference>
<organism evidence="6 7">
    <name type="scientific">Schistosoma rodhaini</name>
    <dbReference type="NCBI Taxonomy" id="6188"/>
    <lineage>
        <taxon>Eukaryota</taxon>
        <taxon>Metazoa</taxon>
        <taxon>Spiralia</taxon>
        <taxon>Lophotrochozoa</taxon>
        <taxon>Platyhelminthes</taxon>
        <taxon>Trematoda</taxon>
        <taxon>Digenea</taxon>
        <taxon>Strigeidida</taxon>
        <taxon>Schistosomatoidea</taxon>
        <taxon>Schistosomatidae</taxon>
        <taxon>Schistosoma</taxon>
    </lineage>
</organism>
<keyword evidence="6" id="KW-1185">Reference proteome</keyword>
<dbReference type="PANTHER" id="PTHR23235:SF23">
    <property type="entry name" value="TRANSCRIPTION FACTOR SP6"/>
    <property type="match status" value="1"/>
</dbReference>
<dbReference type="SMART" id="SM00355">
    <property type="entry name" value="ZnF_C2H2"/>
    <property type="match status" value="3"/>
</dbReference>
<evidence type="ECO:0000256" key="3">
    <source>
        <dbReference type="ARBA" id="ARBA00022771"/>
    </source>
</evidence>
<dbReference type="WBParaSite" id="SRDH1_25480.1">
    <property type="protein sequence ID" value="SRDH1_25480.1"/>
    <property type="gene ID" value="SRDH1_25480"/>
</dbReference>
<dbReference type="Proteomes" id="UP000050792">
    <property type="component" value="Unassembled WGS sequence"/>
</dbReference>
<evidence type="ECO:0000256" key="5">
    <source>
        <dbReference type="SAM" id="MobiDB-lite"/>
    </source>
</evidence>
<dbReference type="AlphaFoldDB" id="A0A183QPR6"/>
<dbReference type="Pfam" id="PF00096">
    <property type="entry name" value="zf-C2H2"/>
    <property type="match status" value="3"/>
</dbReference>
<dbReference type="PANTHER" id="PTHR23235">
    <property type="entry name" value="KRUEPPEL-LIKE TRANSCRIPTION FACTOR"/>
    <property type="match status" value="1"/>
</dbReference>
<feature type="region of interest" description="Disordered" evidence="5">
    <location>
        <begin position="523"/>
        <end position="548"/>
    </location>
</feature>
<dbReference type="Gene3D" id="3.30.160.60">
    <property type="entry name" value="Classic Zinc Finger"/>
    <property type="match status" value="3"/>
</dbReference>
<dbReference type="InterPro" id="IPR013087">
    <property type="entry name" value="Znf_C2H2_type"/>
</dbReference>
<feature type="region of interest" description="Disordered" evidence="5">
    <location>
        <begin position="1"/>
        <end position="20"/>
    </location>
</feature>
<reference evidence="6" key="1">
    <citation type="submission" date="2022-06" db="EMBL/GenBank/DDBJ databases">
        <authorList>
            <person name="Berger JAMES D."/>
            <person name="Berger JAMES D."/>
        </authorList>
    </citation>
    <scope>NUCLEOTIDE SEQUENCE [LARGE SCALE GENOMIC DNA]</scope>
</reference>
<evidence type="ECO:0000313" key="6">
    <source>
        <dbReference type="Proteomes" id="UP000050792"/>
    </source>
</evidence>
<reference evidence="7" key="2">
    <citation type="submission" date="2023-11" db="UniProtKB">
        <authorList>
            <consortium name="WormBaseParasite"/>
        </authorList>
    </citation>
    <scope>IDENTIFICATION</scope>
</reference>
<keyword evidence="3" id="KW-0863">Zinc-finger</keyword>
<dbReference type="FunFam" id="3.30.160.60:FF:000125">
    <property type="entry name" value="Putative zinc finger protein 143"/>
    <property type="match status" value="1"/>
</dbReference>
<keyword evidence="2" id="KW-0677">Repeat</keyword>
<dbReference type="PROSITE" id="PS50157">
    <property type="entry name" value="ZINC_FINGER_C2H2_2"/>
    <property type="match status" value="3"/>
</dbReference>
<dbReference type="GO" id="GO:0000981">
    <property type="term" value="F:DNA-binding transcription factor activity, RNA polymerase II-specific"/>
    <property type="evidence" value="ECO:0007669"/>
    <property type="project" value="TreeGrafter"/>
</dbReference>
<evidence type="ECO:0000256" key="2">
    <source>
        <dbReference type="ARBA" id="ARBA00022737"/>
    </source>
</evidence>
<dbReference type="SUPFAM" id="SSF57667">
    <property type="entry name" value="beta-beta-alpha zinc fingers"/>
    <property type="match status" value="1"/>
</dbReference>
<evidence type="ECO:0000256" key="1">
    <source>
        <dbReference type="ARBA" id="ARBA00022723"/>
    </source>
</evidence>
<protein>
    <submittedName>
        <fullName evidence="7">Transcription factor</fullName>
    </submittedName>
</protein>
<proteinExistence type="predicted"/>
<accession>A0A183QPR6</accession>
<keyword evidence="4" id="KW-0862">Zinc</keyword>
<dbReference type="GO" id="GO:0008270">
    <property type="term" value="F:zinc ion binding"/>
    <property type="evidence" value="ECO:0007669"/>
    <property type="project" value="UniProtKB-KW"/>
</dbReference>
<name>A0A183QPR6_9TREM</name>
<keyword evidence="1" id="KW-0479">Metal-binding</keyword>
<dbReference type="InterPro" id="IPR036236">
    <property type="entry name" value="Znf_C2H2_sf"/>
</dbReference>
<dbReference type="PROSITE" id="PS00028">
    <property type="entry name" value="ZINC_FINGER_C2H2_1"/>
    <property type="match status" value="3"/>
</dbReference>
<evidence type="ECO:0000256" key="4">
    <source>
        <dbReference type="ARBA" id="ARBA00022833"/>
    </source>
</evidence>